<proteinExistence type="predicted"/>
<dbReference type="Proteomes" id="UP000472276">
    <property type="component" value="Unassembled WGS sequence"/>
</dbReference>
<feature type="domain" description="Reverse transcriptase" evidence="2">
    <location>
        <begin position="1"/>
        <end position="137"/>
    </location>
</feature>
<name>A0AAZ1XEI5_OREAU</name>
<dbReference type="InterPro" id="IPR015095">
    <property type="entry name" value="AlkB_hom8_N"/>
</dbReference>
<dbReference type="InterPro" id="IPR000477">
    <property type="entry name" value="RT_dom"/>
</dbReference>
<accession>A0AAZ1XEI5</accession>
<dbReference type="PROSITE" id="PS50878">
    <property type="entry name" value="RT_POL"/>
    <property type="match status" value="1"/>
</dbReference>
<dbReference type="GO" id="GO:0016706">
    <property type="term" value="F:2-oxoglutarate-dependent dioxygenase activity"/>
    <property type="evidence" value="ECO:0007669"/>
    <property type="project" value="InterPro"/>
</dbReference>
<evidence type="ECO:0000259" key="2">
    <source>
        <dbReference type="PROSITE" id="PS50878"/>
    </source>
</evidence>
<dbReference type="SUPFAM" id="SSF56672">
    <property type="entry name" value="DNA/RNA polymerases"/>
    <property type="match status" value="1"/>
</dbReference>
<keyword evidence="4" id="KW-1185">Reference proteome</keyword>
<dbReference type="Pfam" id="PF09004">
    <property type="entry name" value="ALKBH8_N"/>
    <property type="match status" value="1"/>
</dbReference>
<reference evidence="3" key="2">
    <citation type="submission" date="2025-08" db="UniProtKB">
        <authorList>
            <consortium name="Ensembl"/>
        </authorList>
    </citation>
    <scope>IDENTIFICATION</scope>
</reference>
<reference evidence="4" key="1">
    <citation type="submission" date="2020-03" db="EMBL/GenBank/DDBJ databases">
        <title>Evolution of repeat sequences and sex chromosomes of tilapia species revealed by chromosome-level genomes.</title>
        <authorList>
            <person name="Xu L."/>
            <person name="Tao W."/>
            <person name="Wang D."/>
            <person name="Zhou Q."/>
        </authorList>
    </citation>
    <scope>NUCLEOTIDE SEQUENCE [LARGE SCALE GENOMIC DNA]</scope>
    <source>
        <strain evidence="4">Israel</strain>
    </source>
</reference>
<dbReference type="Pfam" id="PF00078">
    <property type="entry name" value="RVT_1"/>
    <property type="match status" value="1"/>
</dbReference>
<evidence type="ECO:0000313" key="4">
    <source>
        <dbReference type="Proteomes" id="UP000472276"/>
    </source>
</evidence>
<organism evidence="3 4">
    <name type="scientific">Oreochromis aureus</name>
    <name type="common">Israeli tilapia</name>
    <name type="synonym">Chromis aureus</name>
    <dbReference type="NCBI Taxonomy" id="47969"/>
    <lineage>
        <taxon>Eukaryota</taxon>
        <taxon>Metazoa</taxon>
        <taxon>Chordata</taxon>
        <taxon>Craniata</taxon>
        <taxon>Vertebrata</taxon>
        <taxon>Euteleostomi</taxon>
        <taxon>Actinopterygii</taxon>
        <taxon>Neopterygii</taxon>
        <taxon>Teleostei</taxon>
        <taxon>Neoteleostei</taxon>
        <taxon>Acanthomorphata</taxon>
        <taxon>Ovalentaria</taxon>
        <taxon>Cichlomorphae</taxon>
        <taxon>Cichliformes</taxon>
        <taxon>Cichlidae</taxon>
        <taxon>African cichlids</taxon>
        <taxon>Pseudocrenilabrinae</taxon>
        <taxon>Oreochromini</taxon>
        <taxon>Oreochromis</taxon>
    </lineage>
</organism>
<sequence>DPSHPAHGHSCPRGGATGASGPRPPGVPQGCILSPALFTLFTHDCKPIHSSSNTIVKFADDTTIVGRISDNNESHYRDGVQHLIKWCGNNDLVLNTAKIKEIVVDYRRAKKTTLPPLHINGEEVERVNDIKFLGLHITKDLTWTINTSHLVKKAQQRLFFLRKLKKANVPTQLLVNFYRSTIESILYHCITVWYFSCTAENCQALTRIVKTAQGIIGTKLLNLDTVYASRLQKRASCIIKDPTHPGHRLFVPLPSGKRYRAIRTHTNRLKNSFFPRAVACVTLPQHTIANSPSLSFTPYHVCC</sequence>
<dbReference type="InterPro" id="IPR043502">
    <property type="entry name" value="DNA/RNA_pol_sf"/>
</dbReference>
<evidence type="ECO:0000256" key="1">
    <source>
        <dbReference type="SAM" id="MobiDB-lite"/>
    </source>
</evidence>
<dbReference type="GO" id="GO:0008168">
    <property type="term" value="F:methyltransferase activity"/>
    <property type="evidence" value="ECO:0007669"/>
    <property type="project" value="InterPro"/>
</dbReference>
<protein>
    <recommendedName>
        <fullName evidence="2">Reverse transcriptase domain-containing protein</fullName>
    </recommendedName>
</protein>
<dbReference type="AlphaFoldDB" id="A0AAZ1XEI5"/>
<feature type="region of interest" description="Disordered" evidence="1">
    <location>
        <begin position="1"/>
        <end position="26"/>
    </location>
</feature>
<reference evidence="3" key="3">
    <citation type="submission" date="2025-09" db="UniProtKB">
        <authorList>
            <consortium name="Ensembl"/>
        </authorList>
    </citation>
    <scope>IDENTIFICATION</scope>
</reference>
<evidence type="ECO:0000313" key="3">
    <source>
        <dbReference type="Ensembl" id="ENSOABP00000066058.1"/>
    </source>
</evidence>
<dbReference type="Ensembl" id="ENSOABT00000070159.1">
    <property type="protein sequence ID" value="ENSOABP00000066058.1"/>
    <property type="gene ID" value="ENSOABG00000038497.1"/>
</dbReference>
<dbReference type="PANTHER" id="PTHR33332">
    <property type="entry name" value="REVERSE TRANSCRIPTASE DOMAIN-CONTAINING PROTEIN"/>
    <property type="match status" value="1"/>
</dbReference>